<keyword evidence="2 6" id="KW-0479">Metal-binding</keyword>
<dbReference type="InterPro" id="IPR020843">
    <property type="entry name" value="ER"/>
</dbReference>
<dbReference type="Pfam" id="PF00107">
    <property type="entry name" value="ADH_zinc_N"/>
    <property type="match status" value="1"/>
</dbReference>
<dbReference type="InterPro" id="IPR036291">
    <property type="entry name" value="NAD(P)-bd_dom_sf"/>
</dbReference>
<dbReference type="PANTHER" id="PTHR43880:SF12">
    <property type="entry name" value="ALCOHOL DEHYDROGENASE CLASS-3"/>
    <property type="match status" value="1"/>
</dbReference>
<dbReference type="InterPro" id="IPR013154">
    <property type="entry name" value="ADH-like_N"/>
</dbReference>
<evidence type="ECO:0000256" key="2">
    <source>
        <dbReference type="ARBA" id="ARBA00022723"/>
    </source>
</evidence>
<keyword evidence="4" id="KW-0560">Oxidoreductase</keyword>
<dbReference type="GO" id="GO:0005829">
    <property type="term" value="C:cytosol"/>
    <property type="evidence" value="ECO:0007669"/>
    <property type="project" value="TreeGrafter"/>
</dbReference>
<keyword evidence="3 6" id="KW-0862">Zinc</keyword>
<dbReference type="GO" id="GO:0008270">
    <property type="term" value="F:zinc ion binding"/>
    <property type="evidence" value="ECO:0007669"/>
    <property type="project" value="InterPro"/>
</dbReference>
<dbReference type="Gene3D" id="3.90.180.10">
    <property type="entry name" value="Medium-chain alcohol dehydrogenases, catalytic domain"/>
    <property type="match status" value="1"/>
</dbReference>
<dbReference type="EMBL" id="BMOK01000003">
    <property type="protein sequence ID" value="GGL47908.1"/>
    <property type="molecule type" value="Genomic_DNA"/>
</dbReference>
<accession>A0A917S185</accession>
<name>A0A917S185_9BACL</name>
<evidence type="ECO:0000256" key="1">
    <source>
        <dbReference type="ARBA" id="ARBA00001947"/>
    </source>
</evidence>
<dbReference type="GO" id="GO:0046294">
    <property type="term" value="P:formaldehyde catabolic process"/>
    <property type="evidence" value="ECO:0007669"/>
    <property type="project" value="TreeGrafter"/>
</dbReference>
<dbReference type="InterPro" id="IPR011032">
    <property type="entry name" value="GroES-like_sf"/>
</dbReference>
<sequence>MKIRAAVITEMGKIRPYRESRPLIIRELELEEPQLGEVLVRIKAAGLCHSDLSVINGSRPWPMPMVLGHEAAGVVEKVGEGVDDLAPGDHVACVFKPSCGRCLPCREGRPGLCVEGTKANNAGTLLSGAIRLHDGDDKIFHHLGVSAFSDHIVASRRSLVKIDPSVPFDKAALFGCAILTGVGEVVNTAHIEMGASAAVIGLGGVGLSALMALVASGAGEILALDINDAKLEFARKLGATHVFNTRKTGITEEVKQLTGGGVDYAFETAGAVPAMKIAYQLTRPGGETITSGLPRPEAAFSFPQVTLAAEERTIKGSYMGSCVPDRDIPRYINLFKQDRLPVDQLLSKIIPLEDINEGFDQLASGEVNRIVVIP</sequence>
<evidence type="ECO:0000259" key="7">
    <source>
        <dbReference type="SMART" id="SM00829"/>
    </source>
</evidence>
<evidence type="ECO:0000256" key="4">
    <source>
        <dbReference type="ARBA" id="ARBA00023002"/>
    </source>
</evidence>
<dbReference type="SUPFAM" id="SSF50129">
    <property type="entry name" value="GroES-like"/>
    <property type="match status" value="2"/>
</dbReference>
<dbReference type="Gene3D" id="3.40.50.720">
    <property type="entry name" value="NAD(P)-binding Rossmann-like Domain"/>
    <property type="match status" value="1"/>
</dbReference>
<keyword evidence="5" id="KW-0520">NAD</keyword>
<keyword evidence="9" id="KW-1185">Reference proteome</keyword>
<dbReference type="Proteomes" id="UP000654670">
    <property type="component" value="Unassembled WGS sequence"/>
</dbReference>
<dbReference type="SMART" id="SM00829">
    <property type="entry name" value="PKS_ER"/>
    <property type="match status" value="1"/>
</dbReference>
<dbReference type="GO" id="GO:0051903">
    <property type="term" value="F:S-(hydroxymethyl)glutathione dehydrogenase [NAD(P)+] activity"/>
    <property type="evidence" value="ECO:0007669"/>
    <property type="project" value="TreeGrafter"/>
</dbReference>
<evidence type="ECO:0000256" key="5">
    <source>
        <dbReference type="ARBA" id="ARBA00023027"/>
    </source>
</evidence>
<dbReference type="SUPFAM" id="SSF51735">
    <property type="entry name" value="NAD(P)-binding Rossmann-fold domains"/>
    <property type="match status" value="1"/>
</dbReference>
<comment type="cofactor">
    <cofactor evidence="1 6">
        <name>Zn(2+)</name>
        <dbReference type="ChEBI" id="CHEBI:29105"/>
    </cofactor>
</comment>
<dbReference type="Pfam" id="PF08240">
    <property type="entry name" value="ADH_N"/>
    <property type="match status" value="1"/>
</dbReference>
<organism evidence="8 9">
    <name type="scientific">Sporolactobacillus putidus</name>
    <dbReference type="NCBI Taxonomy" id="492735"/>
    <lineage>
        <taxon>Bacteria</taxon>
        <taxon>Bacillati</taxon>
        <taxon>Bacillota</taxon>
        <taxon>Bacilli</taxon>
        <taxon>Bacillales</taxon>
        <taxon>Sporolactobacillaceae</taxon>
        <taxon>Sporolactobacillus</taxon>
    </lineage>
</organism>
<protein>
    <submittedName>
        <fullName evidence="8">Alcohol dehydrogenase</fullName>
    </submittedName>
</protein>
<dbReference type="InterPro" id="IPR002328">
    <property type="entry name" value="ADH_Zn_CS"/>
</dbReference>
<gene>
    <name evidence="8" type="ORF">GCM10007968_10100</name>
</gene>
<dbReference type="AlphaFoldDB" id="A0A917S185"/>
<comment type="similarity">
    <text evidence="6">Belongs to the zinc-containing alcohol dehydrogenase family.</text>
</comment>
<reference evidence="8" key="2">
    <citation type="submission" date="2020-09" db="EMBL/GenBank/DDBJ databases">
        <authorList>
            <person name="Sun Q."/>
            <person name="Ohkuma M."/>
        </authorList>
    </citation>
    <scope>NUCLEOTIDE SEQUENCE</scope>
    <source>
        <strain evidence="8">JCM 15325</strain>
    </source>
</reference>
<dbReference type="PROSITE" id="PS00059">
    <property type="entry name" value="ADH_ZINC"/>
    <property type="match status" value="1"/>
</dbReference>
<dbReference type="RefSeq" id="WP_188801992.1">
    <property type="nucleotide sequence ID" value="NZ_BMOK01000003.1"/>
</dbReference>
<evidence type="ECO:0000256" key="6">
    <source>
        <dbReference type="RuleBase" id="RU361277"/>
    </source>
</evidence>
<feature type="domain" description="Enoyl reductase (ER)" evidence="7">
    <location>
        <begin position="18"/>
        <end position="372"/>
    </location>
</feature>
<evidence type="ECO:0000313" key="8">
    <source>
        <dbReference type="EMBL" id="GGL47908.1"/>
    </source>
</evidence>
<comment type="caution">
    <text evidence="8">The sequence shown here is derived from an EMBL/GenBank/DDBJ whole genome shotgun (WGS) entry which is preliminary data.</text>
</comment>
<dbReference type="FunFam" id="3.40.50.720:FF:000003">
    <property type="entry name" value="S-(hydroxymethyl)glutathione dehydrogenase"/>
    <property type="match status" value="1"/>
</dbReference>
<reference evidence="8" key="1">
    <citation type="journal article" date="2014" name="Int. J. Syst. Evol. Microbiol.">
        <title>Complete genome sequence of Corynebacterium casei LMG S-19264T (=DSM 44701T), isolated from a smear-ripened cheese.</title>
        <authorList>
            <consortium name="US DOE Joint Genome Institute (JGI-PGF)"/>
            <person name="Walter F."/>
            <person name="Albersmeier A."/>
            <person name="Kalinowski J."/>
            <person name="Ruckert C."/>
        </authorList>
    </citation>
    <scope>NUCLEOTIDE SEQUENCE</scope>
    <source>
        <strain evidence="8">JCM 15325</strain>
    </source>
</reference>
<dbReference type="CDD" id="cd08281">
    <property type="entry name" value="liver_ADH_like1"/>
    <property type="match status" value="1"/>
</dbReference>
<dbReference type="PANTHER" id="PTHR43880">
    <property type="entry name" value="ALCOHOL DEHYDROGENASE"/>
    <property type="match status" value="1"/>
</dbReference>
<evidence type="ECO:0000256" key="3">
    <source>
        <dbReference type="ARBA" id="ARBA00022833"/>
    </source>
</evidence>
<evidence type="ECO:0000313" key="9">
    <source>
        <dbReference type="Proteomes" id="UP000654670"/>
    </source>
</evidence>
<proteinExistence type="inferred from homology"/>
<dbReference type="InterPro" id="IPR013149">
    <property type="entry name" value="ADH-like_C"/>
</dbReference>